<keyword evidence="2" id="KW-0067">ATP-binding</keyword>
<dbReference type="HOGENOM" id="CLU_033429_1_0_10"/>
<dbReference type="EMBL" id="CP003368">
    <property type="protein sequence ID" value="AGB28082.1"/>
    <property type="molecule type" value="Genomic_DNA"/>
</dbReference>
<reference evidence="3 4" key="1">
    <citation type="submission" date="2011-04" db="EMBL/GenBank/DDBJ databases">
        <authorList>
            <person name="Muzny D."/>
            <person name="Qin X."/>
            <person name="Deng J."/>
            <person name="Jiang H."/>
            <person name="Liu Y."/>
            <person name="Qu J."/>
            <person name="Song X.-Z."/>
            <person name="Zhang L."/>
            <person name="Thornton R."/>
            <person name="Coyle M."/>
            <person name="Francisco L."/>
            <person name="Jackson L."/>
            <person name="Javaid M."/>
            <person name="Korchina V."/>
            <person name="Kovar C."/>
            <person name="Mata R."/>
            <person name="Mathew T."/>
            <person name="Ngo R."/>
            <person name="Nguyen L."/>
            <person name="Nguyen N."/>
            <person name="Okwuonu G."/>
            <person name="Ongeri F."/>
            <person name="Pham C."/>
            <person name="Simmons D."/>
            <person name="Wilczek-Boney K."/>
            <person name="Hale W."/>
            <person name="Jakkamsetti A."/>
            <person name="Pham P."/>
            <person name="Ruth R."/>
            <person name="San Lucas F."/>
            <person name="Warren J."/>
            <person name="Zhang J."/>
            <person name="Zhao Z."/>
            <person name="Zhou C."/>
            <person name="Zhu D."/>
            <person name="Lee S."/>
            <person name="Bess C."/>
            <person name="Blankenburg K."/>
            <person name="Forbes L."/>
            <person name="Fu Q."/>
            <person name="Gubbala S."/>
            <person name="Hirani K."/>
            <person name="Jayaseelan J.C."/>
            <person name="Lara F."/>
            <person name="Munidasa M."/>
            <person name="Palculict T."/>
            <person name="Patil S."/>
            <person name="Pu L.-L."/>
            <person name="Saada N."/>
            <person name="Tang L."/>
            <person name="Weissenberger G."/>
            <person name="Zhu Y."/>
            <person name="Hemphill L."/>
            <person name="Shang Y."/>
            <person name="Youmans B."/>
            <person name="Ayvaz T."/>
            <person name="Ross M."/>
            <person name="Santibanez J."/>
            <person name="Aqrawi P."/>
            <person name="Gross S."/>
            <person name="Joshi V."/>
            <person name="Fowler G."/>
            <person name="Nazareth L."/>
            <person name="Reid J."/>
            <person name="Worley K."/>
            <person name="Petrosino J."/>
            <person name="Highlander S."/>
            <person name="Gibbs R."/>
        </authorList>
    </citation>
    <scope>NUCLEOTIDE SEQUENCE [LARGE SCALE GENOMIC DNA]</scope>
    <source>
        <strain evidence="3 4">DSM 3688</strain>
    </source>
</reference>
<sequence>MQDITIHNFRCYEDKQMTFRRGVNLLIGDNSAGKTSLLRACNFVMNSFFSGYSDENTVWKSVEDDDFMLQVSEQGSILPERPIAISFHAGEWDFPPVAVMAGGKMETVAGVGPDEELRIEKTSKKNSRNLVTGLRVLKDYAALLQQHSHVMAGGRVCQNNVLPVYAYFSTEDIHSSRKINRERFKEYNHKTSFGYYECYDCKGLFDYWVDRLLVLEEAEVGQLEIQTVRKAIAEALGAKGCGIVEELIIRPRRGKVFFRYTDHRMVEANLLSDGYRRLINIVMDIAFRCALLNKEKFGDECYKHTHGTVIIDEIDEHLHPALQVRVLKALQTTFPMIQFIVSTHAPMVMSSVDRCPENVVYKLEYHQESGRYTHRELNTYGLDASTILGSSMGQVPRDLDVAKDLERLFQQIDEQKLPEAKETLHRLYEVMENGDPELARAEAMISFME</sequence>
<evidence type="ECO:0000313" key="5">
    <source>
        <dbReference type="Proteomes" id="UP000010862"/>
    </source>
</evidence>
<dbReference type="PANTHER" id="PTHR43581:SF2">
    <property type="entry name" value="EXCINUCLEASE ATPASE SUBUNIT"/>
    <property type="match status" value="1"/>
</dbReference>
<gene>
    <name evidence="3" type="primary">pgaA</name>
    <name evidence="2" type="ordered locus">Prede_0728</name>
    <name evidence="3" type="ORF">HMPREF9136_0025</name>
</gene>
<name>F9CZJ8_PREDD</name>
<accession>F9CZJ8</accession>
<proteinExistence type="predicted"/>
<dbReference type="InterPro" id="IPR038729">
    <property type="entry name" value="Rad50/SbcC_AAA"/>
</dbReference>
<reference evidence="2" key="3">
    <citation type="submission" date="2012-02" db="EMBL/GenBank/DDBJ databases">
        <title>Complete sequence of chromosome 1 of Prevotella dentalis DSM 3688.</title>
        <authorList>
            <consortium name="US DOE Joint Genome Institute (JGI-PGF)"/>
            <person name="Lucas S."/>
            <person name="Copeland A."/>
            <person name="Lapidus A."/>
            <person name="Glavina del Rio T."/>
            <person name="Dalin E."/>
            <person name="Tice H."/>
            <person name="Bruce D."/>
            <person name="Goodwin L."/>
            <person name="Pitluck S."/>
            <person name="Peters L."/>
            <person name="Mikhailova N."/>
            <person name="Chertkov O."/>
            <person name="Kyrpides N."/>
            <person name="Mavromatis K."/>
            <person name="Ivanova N."/>
            <person name="Brettin T."/>
            <person name="Detter J.C."/>
            <person name="Han C."/>
            <person name="Larimer F."/>
            <person name="Land M."/>
            <person name="Hauser L."/>
            <person name="Markowitz V."/>
            <person name="Cheng J.-F."/>
            <person name="Hugenholtz P."/>
            <person name="Woyke T."/>
            <person name="Wu D."/>
            <person name="Gronow S."/>
            <person name="Wellnitz S."/>
            <person name="Brambilla E."/>
            <person name="Klenk H.-P."/>
            <person name="Eisen J.A."/>
        </authorList>
    </citation>
    <scope>NUCLEOTIDE SEQUENCE [LARGE SCALE GENOMIC DNA]</scope>
    <source>
        <strain evidence="2">DSM 3688</strain>
    </source>
</reference>
<reference evidence="5" key="2">
    <citation type="submission" date="2012-02" db="EMBL/GenBank/DDBJ databases">
        <title>Complete sequence of chromosome 1 of Prevotella dentalis DSM 3688.</title>
        <authorList>
            <person name="Lucas S."/>
            <person name="Copeland A."/>
            <person name="Lapidus A."/>
            <person name="Glavina del Rio T."/>
            <person name="Dalin E."/>
            <person name="Tice H."/>
            <person name="Bruce D."/>
            <person name="Goodwin L."/>
            <person name="Pitluck S."/>
            <person name="Peters L."/>
            <person name="Mikhailova N."/>
            <person name="Chertkov O."/>
            <person name="Kyrpides N."/>
            <person name="Mavromatis K."/>
            <person name="Ivanova N."/>
            <person name="Brettin T."/>
            <person name="Detter J.C."/>
            <person name="Han C."/>
            <person name="Larimer F."/>
            <person name="Land M."/>
            <person name="Hauser L."/>
            <person name="Markowitz V."/>
            <person name="Cheng J.-F."/>
            <person name="Hugenholtz P."/>
            <person name="Woyke T."/>
            <person name="Wu D."/>
            <person name="Gronow S."/>
            <person name="Wellnitz S."/>
            <person name="Brambilla E."/>
            <person name="Klenk H.-P."/>
            <person name="Eisen J.A."/>
        </authorList>
    </citation>
    <scope>NUCLEOTIDE SEQUENCE [LARGE SCALE GENOMIC DNA]</scope>
    <source>
        <strain evidence="5">ATCC 49559 / DSM 3688 / JCM 13448 / NCTC 12043 / ES 2772</strain>
    </source>
</reference>
<dbReference type="eggNOG" id="COG3950">
    <property type="taxonomic scope" value="Bacteria"/>
</dbReference>
<protein>
    <submittedName>
        <fullName evidence="2">ATP-binding protein involved in virulence</fullName>
    </submittedName>
    <submittedName>
        <fullName evidence="3">Antigen PgaA family protein</fullName>
    </submittedName>
</protein>
<dbReference type="InterPro" id="IPR051396">
    <property type="entry name" value="Bact_Antivir_Def_Nuclease"/>
</dbReference>
<dbReference type="GO" id="GO:0006302">
    <property type="term" value="P:double-strand break repair"/>
    <property type="evidence" value="ECO:0007669"/>
    <property type="project" value="InterPro"/>
</dbReference>
<dbReference type="Proteomes" id="UP000007820">
    <property type="component" value="Unassembled WGS sequence"/>
</dbReference>
<dbReference type="PATRIC" id="fig|908937.9.peg.762"/>
<dbReference type="Gene3D" id="3.40.50.300">
    <property type="entry name" value="P-loop containing nucleotide triphosphate hydrolases"/>
    <property type="match status" value="1"/>
</dbReference>
<feature type="domain" description="Rad50/SbcC-type AAA" evidence="1">
    <location>
        <begin position="4"/>
        <end position="177"/>
    </location>
</feature>
<dbReference type="GO" id="GO:0016887">
    <property type="term" value="F:ATP hydrolysis activity"/>
    <property type="evidence" value="ECO:0007669"/>
    <property type="project" value="InterPro"/>
</dbReference>
<dbReference type="EMBL" id="AFPW01000001">
    <property type="protein sequence ID" value="EGQ17681.1"/>
    <property type="molecule type" value="Genomic_DNA"/>
</dbReference>
<evidence type="ECO:0000259" key="1">
    <source>
        <dbReference type="Pfam" id="PF13476"/>
    </source>
</evidence>
<dbReference type="GO" id="GO:0005524">
    <property type="term" value="F:ATP binding"/>
    <property type="evidence" value="ECO:0007669"/>
    <property type="project" value="UniProtKB-KW"/>
</dbReference>
<organism evidence="3 4">
    <name type="scientific">Prevotella dentalis (strain ATCC 49559 / DSM 3688 / JCM 13448 / NCTC 12043 / ES 2772)</name>
    <name type="common">Mitsuokella dentalis</name>
    <dbReference type="NCBI Taxonomy" id="908937"/>
    <lineage>
        <taxon>Bacteria</taxon>
        <taxon>Pseudomonadati</taxon>
        <taxon>Bacteroidota</taxon>
        <taxon>Bacteroidia</taxon>
        <taxon>Bacteroidales</taxon>
        <taxon>Prevotellaceae</taxon>
        <taxon>Prevotella</taxon>
    </lineage>
</organism>
<dbReference type="InterPro" id="IPR027417">
    <property type="entry name" value="P-loop_NTPase"/>
</dbReference>
<keyword evidence="2" id="KW-0547">Nucleotide-binding</keyword>
<dbReference type="Pfam" id="PF13476">
    <property type="entry name" value="AAA_23"/>
    <property type="match status" value="1"/>
</dbReference>
<dbReference type="SUPFAM" id="SSF52540">
    <property type="entry name" value="P-loop containing nucleoside triphosphate hydrolases"/>
    <property type="match status" value="1"/>
</dbReference>
<dbReference type="PANTHER" id="PTHR43581">
    <property type="entry name" value="ATP/GTP PHOSPHATASE"/>
    <property type="match status" value="1"/>
</dbReference>
<dbReference type="Proteomes" id="UP000010862">
    <property type="component" value="Chromosome 1"/>
</dbReference>
<dbReference type="KEGG" id="pdt:Prede_0728"/>
<evidence type="ECO:0000313" key="2">
    <source>
        <dbReference type="EMBL" id="AGB28082.1"/>
    </source>
</evidence>
<evidence type="ECO:0000313" key="3">
    <source>
        <dbReference type="EMBL" id="EGQ17681.1"/>
    </source>
</evidence>
<evidence type="ECO:0000313" key="4">
    <source>
        <dbReference type="Proteomes" id="UP000007820"/>
    </source>
</evidence>
<keyword evidence="5" id="KW-1185">Reference proteome</keyword>
<dbReference type="OrthoDB" id="9805802at2"/>
<dbReference type="RefSeq" id="WP_005843215.1">
    <property type="nucleotide sequence ID" value="NC_019960.1"/>
</dbReference>
<dbReference type="STRING" id="908937.Prede_0728"/>
<dbReference type="AlphaFoldDB" id="F9CZJ8"/>